<feature type="compositionally biased region" description="Basic and acidic residues" evidence="1">
    <location>
        <begin position="1"/>
        <end position="24"/>
    </location>
</feature>
<feature type="region of interest" description="Disordered" evidence="1">
    <location>
        <begin position="1"/>
        <end position="28"/>
    </location>
</feature>
<evidence type="ECO:0000256" key="1">
    <source>
        <dbReference type="SAM" id="MobiDB-lite"/>
    </source>
</evidence>
<evidence type="ECO:0000313" key="2">
    <source>
        <dbReference type="EMBL" id="KAK3747725.1"/>
    </source>
</evidence>
<name>A0AAE1D0A2_9GAST</name>
<gene>
    <name evidence="2" type="ORF">RRG08_024872</name>
</gene>
<evidence type="ECO:0000313" key="3">
    <source>
        <dbReference type="Proteomes" id="UP001283361"/>
    </source>
</evidence>
<keyword evidence="3" id="KW-1185">Reference proteome</keyword>
<dbReference type="EMBL" id="JAWDGP010006075">
    <property type="protein sequence ID" value="KAK3747725.1"/>
    <property type="molecule type" value="Genomic_DNA"/>
</dbReference>
<dbReference type="AlphaFoldDB" id="A0AAE1D0A2"/>
<sequence>MAHYSSKELGARSKEQGARSKEQGARSVPLTGTSLALTDIIITLFIRSSDTALCVIGQLLAAGDQETRDASTMRAVTPPPPPSRAPKVIVLQRQDFHHLHQVRPGTASINVNTVYIKGYHHIQSE</sequence>
<dbReference type="Proteomes" id="UP001283361">
    <property type="component" value="Unassembled WGS sequence"/>
</dbReference>
<reference evidence="2" key="1">
    <citation type="journal article" date="2023" name="G3 (Bethesda)">
        <title>A reference genome for the long-term kleptoplast-retaining sea slug Elysia crispata morphotype clarki.</title>
        <authorList>
            <person name="Eastman K.E."/>
            <person name="Pendleton A.L."/>
            <person name="Shaikh M.A."/>
            <person name="Suttiyut T."/>
            <person name="Ogas R."/>
            <person name="Tomko P."/>
            <person name="Gavelis G."/>
            <person name="Widhalm J.R."/>
            <person name="Wisecaver J.H."/>
        </authorList>
    </citation>
    <scope>NUCLEOTIDE SEQUENCE</scope>
    <source>
        <strain evidence="2">ECLA1</strain>
    </source>
</reference>
<comment type="caution">
    <text evidence="2">The sequence shown here is derived from an EMBL/GenBank/DDBJ whole genome shotgun (WGS) entry which is preliminary data.</text>
</comment>
<protein>
    <submittedName>
        <fullName evidence="2">Uncharacterized protein</fullName>
    </submittedName>
</protein>
<accession>A0AAE1D0A2</accession>
<proteinExistence type="predicted"/>
<organism evidence="2 3">
    <name type="scientific">Elysia crispata</name>
    <name type="common">lettuce slug</name>
    <dbReference type="NCBI Taxonomy" id="231223"/>
    <lineage>
        <taxon>Eukaryota</taxon>
        <taxon>Metazoa</taxon>
        <taxon>Spiralia</taxon>
        <taxon>Lophotrochozoa</taxon>
        <taxon>Mollusca</taxon>
        <taxon>Gastropoda</taxon>
        <taxon>Heterobranchia</taxon>
        <taxon>Euthyneura</taxon>
        <taxon>Panpulmonata</taxon>
        <taxon>Sacoglossa</taxon>
        <taxon>Placobranchoidea</taxon>
        <taxon>Plakobranchidae</taxon>
        <taxon>Elysia</taxon>
    </lineage>
</organism>